<evidence type="ECO:0000256" key="1">
    <source>
        <dbReference type="SAM" id="MobiDB-lite"/>
    </source>
</evidence>
<dbReference type="EMBL" id="NQVE01000035">
    <property type="protein sequence ID" value="RAL52234.1"/>
    <property type="molecule type" value="Genomic_DNA"/>
</dbReference>
<evidence type="ECO:0000313" key="2">
    <source>
        <dbReference type="EMBL" id="RAL52234.1"/>
    </source>
</evidence>
<accession>A0A328E2J1</accession>
<organism evidence="2 3">
    <name type="scientific">Cuscuta australis</name>
    <dbReference type="NCBI Taxonomy" id="267555"/>
    <lineage>
        <taxon>Eukaryota</taxon>
        <taxon>Viridiplantae</taxon>
        <taxon>Streptophyta</taxon>
        <taxon>Embryophyta</taxon>
        <taxon>Tracheophyta</taxon>
        <taxon>Spermatophyta</taxon>
        <taxon>Magnoliopsida</taxon>
        <taxon>eudicotyledons</taxon>
        <taxon>Gunneridae</taxon>
        <taxon>Pentapetalae</taxon>
        <taxon>asterids</taxon>
        <taxon>lamiids</taxon>
        <taxon>Solanales</taxon>
        <taxon>Convolvulaceae</taxon>
        <taxon>Cuscuteae</taxon>
        <taxon>Cuscuta</taxon>
        <taxon>Cuscuta subgen. Grammica</taxon>
        <taxon>Cuscuta sect. Cleistogrammica</taxon>
    </lineage>
</organism>
<dbReference type="AlphaFoldDB" id="A0A328E2J1"/>
<feature type="region of interest" description="Disordered" evidence="1">
    <location>
        <begin position="1"/>
        <end position="23"/>
    </location>
</feature>
<gene>
    <name evidence="2" type="ORF">DM860_016083</name>
</gene>
<dbReference type="Proteomes" id="UP000249390">
    <property type="component" value="Unassembled WGS sequence"/>
</dbReference>
<reference evidence="2 3" key="1">
    <citation type="submission" date="2018-06" db="EMBL/GenBank/DDBJ databases">
        <title>The Genome of Cuscuta australis (Dodder) Provides Insight into the Evolution of Plant Parasitism.</title>
        <authorList>
            <person name="Liu H."/>
        </authorList>
    </citation>
    <scope>NUCLEOTIDE SEQUENCE [LARGE SCALE GENOMIC DNA]</scope>
    <source>
        <strain evidence="3">cv. Yunnan</strain>
        <tissue evidence="2">Vines</tissue>
    </source>
</reference>
<keyword evidence="3" id="KW-1185">Reference proteome</keyword>
<proteinExistence type="predicted"/>
<comment type="caution">
    <text evidence="2">The sequence shown here is derived from an EMBL/GenBank/DDBJ whole genome shotgun (WGS) entry which is preliminary data.</text>
</comment>
<evidence type="ECO:0000313" key="3">
    <source>
        <dbReference type="Proteomes" id="UP000249390"/>
    </source>
</evidence>
<feature type="compositionally biased region" description="Polar residues" evidence="1">
    <location>
        <begin position="1"/>
        <end position="21"/>
    </location>
</feature>
<sequence length="167" mass="19753">MTFFNQSKIIQSHSGNRSSYEQGEEDDGFVFHHQRFPEEKKTKWANRTVNYLFRSSSSTIENGKRATRNHFFSSSSNSFFFSAQFFLFSSRALLKFFFFIESDALTIQDCSHPLIDDDDYDDDYDDDDSRTLRNRDHMCPQMVSTTCTPKFYTDDTNDNHPCETWMR</sequence>
<protein>
    <submittedName>
        <fullName evidence="2">Uncharacterized protein</fullName>
    </submittedName>
</protein>
<name>A0A328E2J1_9ASTE</name>